<protein>
    <submittedName>
        <fullName evidence="1">SRPBCC family protein</fullName>
    </submittedName>
</protein>
<dbReference type="InterPro" id="IPR019587">
    <property type="entry name" value="Polyketide_cyclase/dehydratase"/>
</dbReference>
<dbReference type="RefSeq" id="WP_269663014.1">
    <property type="nucleotide sequence ID" value="NZ_CP114413.1"/>
</dbReference>
<dbReference type="EMBL" id="CP114413">
    <property type="protein sequence ID" value="WAZ25534.1"/>
    <property type="molecule type" value="Genomic_DNA"/>
</dbReference>
<dbReference type="Pfam" id="PF10604">
    <property type="entry name" value="Polyketide_cyc2"/>
    <property type="match status" value="1"/>
</dbReference>
<dbReference type="CDD" id="cd07812">
    <property type="entry name" value="SRPBCC"/>
    <property type="match status" value="1"/>
</dbReference>
<dbReference type="InterPro" id="IPR023393">
    <property type="entry name" value="START-like_dom_sf"/>
</dbReference>
<dbReference type="Gene3D" id="3.30.530.20">
    <property type="match status" value="1"/>
</dbReference>
<evidence type="ECO:0000313" key="1">
    <source>
        <dbReference type="EMBL" id="WAZ25534.1"/>
    </source>
</evidence>
<dbReference type="SUPFAM" id="SSF55961">
    <property type="entry name" value="Bet v1-like"/>
    <property type="match status" value="1"/>
</dbReference>
<evidence type="ECO:0000313" key="2">
    <source>
        <dbReference type="Proteomes" id="UP001164439"/>
    </source>
</evidence>
<gene>
    <name evidence="1" type="ORF">STRCI_007039</name>
</gene>
<organism evidence="1 2">
    <name type="scientific">Streptomyces cinnabarinus</name>
    <dbReference type="NCBI Taxonomy" id="67287"/>
    <lineage>
        <taxon>Bacteria</taxon>
        <taxon>Bacillati</taxon>
        <taxon>Actinomycetota</taxon>
        <taxon>Actinomycetes</taxon>
        <taxon>Kitasatosporales</taxon>
        <taxon>Streptomycetaceae</taxon>
        <taxon>Streptomyces</taxon>
    </lineage>
</organism>
<sequence>MSATTRRLEPFEALAASEFAFTRRAWVDAAPDRVYELVSDVSAIGRWSPNASDVAYDHGAGPSVGAWFSGRNRKDGREWTTRSQVVRADPPTAFCFVVGGRENGIVQWGWTLRPQGDGTLVQQSWQLLRLDPVLGTTRADLDALRRYMEDSVETTRASLAQWIAADRRPPESRNVRD</sequence>
<dbReference type="Proteomes" id="UP001164439">
    <property type="component" value="Chromosome"/>
</dbReference>
<keyword evidence="2" id="KW-1185">Reference proteome</keyword>
<accession>A0ABY7KRN3</accession>
<name>A0ABY7KRN3_9ACTN</name>
<reference evidence="1" key="1">
    <citation type="submission" date="2022-12" db="EMBL/GenBank/DDBJ databases">
        <authorList>
            <person name="Ruckert C."/>
            <person name="Busche T."/>
            <person name="Kalinowski J."/>
            <person name="Wittmann C."/>
        </authorList>
    </citation>
    <scope>NUCLEOTIDE SEQUENCE</scope>
    <source>
        <strain evidence="1">DSM 40467</strain>
    </source>
</reference>
<proteinExistence type="predicted"/>